<gene>
    <name evidence="2" type="ORF">P7D85_08355</name>
</gene>
<proteinExistence type="predicted"/>
<name>A0ABU3EY36_9ENTE</name>
<evidence type="ECO:0000259" key="1">
    <source>
        <dbReference type="PROSITE" id="PS51186"/>
    </source>
</evidence>
<organism evidence="2 3">
    <name type="scientific">Enterococcus hulanensis</name>
    <dbReference type="NCBI Taxonomy" id="2559929"/>
    <lineage>
        <taxon>Bacteria</taxon>
        <taxon>Bacillati</taxon>
        <taxon>Bacillota</taxon>
        <taxon>Bacilli</taxon>
        <taxon>Lactobacillales</taxon>
        <taxon>Enterococcaceae</taxon>
        <taxon>Enterococcus</taxon>
    </lineage>
</organism>
<dbReference type="EMBL" id="JARPYI010000003">
    <property type="protein sequence ID" value="MDT2599782.1"/>
    <property type="molecule type" value="Genomic_DNA"/>
</dbReference>
<keyword evidence="3" id="KW-1185">Reference proteome</keyword>
<dbReference type="Proteomes" id="UP001252875">
    <property type="component" value="Unassembled WGS sequence"/>
</dbReference>
<sequence length="168" mass="19643">MEKTSLTFKKISTNDFHFLKSILQSEELMLLGWGKIYTDEEVEGWINKITQQYQEYGYSYFIVADTRTQQSIGIAGIIKTTINFTTLDEIAYIVKKEYQGLGYGTKIVQELVKLAFNHYHLPQIFAQFAIENRASQKILEKSGLTFDFSYQRKQNGMLKEHLVYRLKN</sequence>
<dbReference type="InterPro" id="IPR051531">
    <property type="entry name" value="N-acetyltransferase"/>
</dbReference>
<feature type="domain" description="N-acetyltransferase" evidence="1">
    <location>
        <begin position="6"/>
        <end position="168"/>
    </location>
</feature>
<dbReference type="PROSITE" id="PS51186">
    <property type="entry name" value="GNAT"/>
    <property type="match status" value="1"/>
</dbReference>
<evidence type="ECO:0000313" key="3">
    <source>
        <dbReference type="Proteomes" id="UP001252875"/>
    </source>
</evidence>
<comment type="caution">
    <text evidence="2">The sequence shown here is derived from an EMBL/GenBank/DDBJ whole genome shotgun (WGS) entry which is preliminary data.</text>
</comment>
<accession>A0ABU3EY36</accession>
<dbReference type="CDD" id="cd04301">
    <property type="entry name" value="NAT_SF"/>
    <property type="match status" value="1"/>
</dbReference>
<dbReference type="RefSeq" id="WP_311821678.1">
    <property type="nucleotide sequence ID" value="NZ_JARPYF010000002.1"/>
</dbReference>
<dbReference type="Pfam" id="PF13302">
    <property type="entry name" value="Acetyltransf_3"/>
    <property type="match status" value="1"/>
</dbReference>
<protein>
    <submittedName>
        <fullName evidence="2">GNAT family N-acetyltransferase</fullName>
    </submittedName>
</protein>
<evidence type="ECO:0000313" key="2">
    <source>
        <dbReference type="EMBL" id="MDT2599782.1"/>
    </source>
</evidence>
<dbReference type="InterPro" id="IPR016181">
    <property type="entry name" value="Acyl_CoA_acyltransferase"/>
</dbReference>
<dbReference type="SUPFAM" id="SSF55729">
    <property type="entry name" value="Acyl-CoA N-acyltransferases (Nat)"/>
    <property type="match status" value="1"/>
</dbReference>
<dbReference type="Gene3D" id="3.40.630.30">
    <property type="match status" value="1"/>
</dbReference>
<dbReference type="PANTHER" id="PTHR43792:SF1">
    <property type="entry name" value="N-ACETYLTRANSFERASE DOMAIN-CONTAINING PROTEIN"/>
    <property type="match status" value="1"/>
</dbReference>
<reference evidence="2 3" key="1">
    <citation type="submission" date="2023-03" db="EMBL/GenBank/DDBJ databases">
        <authorList>
            <person name="Shen W."/>
            <person name="Cai J."/>
        </authorList>
    </citation>
    <scope>NUCLEOTIDE SEQUENCE [LARGE SCALE GENOMIC DNA]</scope>
    <source>
        <strain evidence="2 3">D6-4</strain>
    </source>
</reference>
<dbReference type="PANTHER" id="PTHR43792">
    <property type="entry name" value="GNAT FAMILY, PUTATIVE (AFU_ORTHOLOGUE AFUA_3G00765)-RELATED-RELATED"/>
    <property type="match status" value="1"/>
</dbReference>
<dbReference type="InterPro" id="IPR000182">
    <property type="entry name" value="GNAT_dom"/>
</dbReference>